<gene>
    <name evidence="2" type="ORF">EGD98_19090</name>
</gene>
<dbReference type="AlphaFoldDB" id="A0A8J7YHQ2"/>
<comment type="caution">
    <text evidence="2">The sequence shown here is derived from an EMBL/GenBank/DDBJ whole genome shotgun (WGS) entry which is preliminary data.</text>
</comment>
<proteinExistence type="predicted"/>
<evidence type="ECO:0000313" key="3">
    <source>
        <dbReference type="Proteomes" id="UP000783863"/>
    </source>
</evidence>
<keyword evidence="1" id="KW-1133">Transmembrane helix</keyword>
<evidence type="ECO:0000313" key="2">
    <source>
        <dbReference type="EMBL" id="MBX0305752.1"/>
    </source>
</evidence>
<feature type="transmembrane region" description="Helical" evidence="1">
    <location>
        <begin position="12"/>
        <end position="35"/>
    </location>
</feature>
<evidence type="ECO:0000256" key="1">
    <source>
        <dbReference type="SAM" id="Phobius"/>
    </source>
</evidence>
<protein>
    <submittedName>
        <fullName evidence="2">Uncharacterized protein</fullName>
    </submittedName>
</protein>
<name>A0A8J7YHQ2_9EURY</name>
<dbReference type="Proteomes" id="UP000783863">
    <property type="component" value="Unassembled WGS sequence"/>
</dbReference>
<accession>A0A8J7YHQ2</accession>
<keyword evidence="1" id="KW-0812">Transmembrane</keyword>
<keyword evidence="1" id="KW-0472">Membrane</keyword>
<sequence>MSEMNKQERRRYLIGRMAQLIVIALFLFWMGYQFYLFELASQRHCEEEYGPNATFTGERISDADGKKPVCETDDGLQTIEKNEQAPMNYNTFTKYIRYIGFSLD</sequence>
<dbReference type="EMBL" id="RKLQ01000005">
    <property type="protein sequence ID" value="MBX0305752.1"/>
    <property type="molecule type" value="Genomic_DNA"/>
</dbReference>
<organism evidence="2 3">
    <name type="scientific">Haloarcula salinisoli</name>
    <dbReference type="NCBI Taxonomy" id="2487746"/>
    <lineage>
        <taxon>Archaea</taxon>
        <taxon>Methanobacteriati</taxon>
        <taxon>Methanobacteriota</taxon>
        <taxon>Stenosarchaea group</taxon>
        <taxon>Halobacteria</taxon>
        <taxon>Halobacteriales</taxon>
        <taxon>Haloarculaceae</taxon>
        <taxon>Haloarcula</taxon>
    </lineage>
</organism>
<dbReference type="RefSeq" id="WP_220589944.1">
    <property type="nucleotide sequence ID" value="NZ_RKLQ01000005.1"/>
</dbReference>
<reference evidence="2" key="1">
    <citation type="submission" date="2021-06" db="EMBL/GenBank/DDBJ databases">
        <title>Halomicroarcula sp. F24A a new haloarchaeum isolated from saline soil.</title>
        <authorList>
            <person name="Duran-Viseras A."/>
            <person name="Sanchez-Porro C."/>
            <person name="Ventosa A."/>
        </authorList>
    </citation>
    <scope>NUCLEOTIDE SEQUENCE</scope>
    <source>
        <strain evidence="2">F24A</strain>
    </source>
</reference>
<keyword evidence="3" id="KW-1185">Reference proteome</keyword>